<reference evidence="4" key="1">
    <citation type="journal article" date="2011" name="Genome Res.">
        <title>Phylogeny-wide analysis of social amoeba genomes highlights ancient origins for complex intercellular communication.</title>
        <authorList>
            <person name="Heidel A.J."/>
            <person name="Lawal H.M."/>
            <person name="Felder M."/>
            <person name="Schilde C."/>
            <person name="Helps N.R."/>
            <person name="Tunggal B."/>
            <person name="Rivero F."/>
            <person name="John U."/>
            <person name="Schleicher M."/>
            <person name="Eichinger L."/>
            <person name="Platzer M."/>
            <person name="Noegel A.A."/>
            <person name="Schaap P."/>
            <person name="Gloeckner G."/>
        </authorList>
    </citation>
    <scope>NUCLEOTIDE SEQUENCE [LARGE SCALE GENOMIC DNA]</scope>
    <source>
        <strain evidence="4">SH3</strain>
    </source>
</reference>
<dbReference type="AlphaFoldDB" id="F4Q863"/>
<gene>
    <name evidence="3" type="ORF">DFA_09634</name>
</gene>
<sequence length="293" mass="32097">MNDIYHSLILSSLLAFQSVYAHRLFSTTLKTIDTVTILLYFSPCSLLFIIPSAFLFEFDQFMSNPPGLTESLVVDSMNNTTTAVSLFTTIASITGLLLCSGFLTFCAFYSTFIINKKYDIITMSMARNTKPVALKIIHANGILGFLQHINNLCGVLVCIYGIFSFKKAWTETQTLPPNPQDGNGHHPSSETTMSLSTTPTSTTQSSGNSIISTPLMISSKIQTATAKILSSPYLTTTLSIMGNCQNNMLDDSTNGNDSYYCDDSEKGASVISLYKHYSHNNNNSNNTAINIQL</sequence>
<dbReference type="Proteomes" id="UP000007797">
    <property type="component" value="Unassembled WGS sequence"/>
</dbReference>
<feature type="transmembrane region" description="Helical" evidence="2">
    <location>
        <begin position="37"/>
        <end position="56"/>
    </location>
</feature>
<proteinExistence type="predicted"/>
<keyword evidence="2" id="KW-0812">Transmembrane</keyword>
<evidence type="ECO:0000256" key="2">
    <source>
        <dbReference type="SAM" id="Phobius"/>
    </source>
</evidence>
<protein>
    <recommendedName>
        <fullName evidence="5">Transmembrane protein</fullName>
    </recommendedName>
</protein>
<feature type="transmembrane region" description="Helical" evidence="2">
    <location>
        <begin position="86"/>
        <end position="110"/>
    </location>
</feature>
<keyword evidence="2" id="KW-0472">Membrane</keyword>
<organism evidence="3 4">
    <name type="scientific">Cavenderia fasciculata</name>
    <name type="common">Slime mold</name>
    <name type="synonym">Dictyostelium fasciculatum</name>
    <dbReference type="NCBI Taxonomy" id="261658"/>
    <lineage>
        <taxon>Eukaryota</taxon>
        <taxon>Amoebozoa</taxon>
        <taxon>Evosea</taxon>
        <taxon>Eumycetozoa</taxon>
        <taxon>Dictyostelia</taxon>
        <taxon>Acytosteliales</taxon>
        <taxon>Cavenderiaceae</taxon>
        <taxon>Cavenderia</taxon>
    </lineage>
</organism>
<dbReference type="GeneID" id="14868034"/>
<keyword evidence="2" id="KW-1133">Transmembrane helix</keyword>
<feature type="region of interest" description="Disordered" evidence="1">
    <location>
        <begin position="174"/>
        <end position="209"/>
    </location>
</feature>
<dbReference type="KEGG" id="dfa:DFA_09634"/>
<keyword evidence="4" id="KW-1185">Reference proteome</keyword>
<evidence type="ECO:0000313" key="4">
    <source>
        <dbReference type="Proteomes" id="UP000007797"/>
    </source>
</evidence>
<dbReference type="EMBL" id="GL883025">
    <property type="protein sequence ID" value="EGG15963.1"/>
    <property type="molecule type" value="Genomic_DNA"/>
</dbReference>
<feature type="compositionally biased region" description="Low complexity" evidence="1">
    <location>
        <begin position="189"/>
        <end position="206"/>
    </location>
</feature>
<dbReference type="OrthoDB" id="10551334at2759"/>
<name>F4Q863_CACFS</name>
<accession>F4Q863</accession>
<dbReference type="RefSeq" id="XP_004352288.1">
    <property type="nucleotide sequence ID" value="XM_004352236.1"/>
</dbReference>
<evidence type="ECO:0008006" key="5">
    <source>
        <dbReference type="Google" id="ProtNLM"/>
    </source>
</evidence>
<evidence type="ECO:0000256" key="1">
    <source>
        <dbReference type="SAM" id="MobiDB-lite"/>
    </source>
</evidence>
<evidence type="ECO:0000313" key="3">
    <source>
        <dbReference type="EMBL" id="EGG15963.1"/>
    </source>
</evidence>